<keyword evidence="4 5" id="KW-0472">Membrane</keyword>
<dbReference type="Pfam" id="PF02600">
    <property type="entry name" value="DsbB"/>
    <property type="match status" value="1"/>
</dbReference>
<organism evidence="6 7">
    <name type="scientific">Endozoicomonas elysicola</name>
    <dbReference type="NCBI Taxonomy" id="305900"/>
    <lineage>
        <taxon>Bacteria</taxon>
        <taxon>Pseudomonadati</taxon>
        <taxon>Pseudomonadota</taxon>
        <taxon>Gammaproteobacteria</taxon>
        <taxon>Oceanospirillales</taxon>
        <taxon>Endozoicomonadaceae</taxon>
        <taxon>Endozoicomonas</taxon>
    </lineage>
</organism>
<comment type="caution">
    <text evidence="6">The sequence shown here is derived from an EMBL/GenBank/DDBJ whole genome shotgun (WGS) entry which is preliminary data.</text>
</comment>
<accession>A0A081KFK4</accession>
<dbReference type="STRING" id="305900.GV64_21355"/>
<feature type="transmembrane region" description="Helical" evidence="5">
    <location>
        <begin position="12"/>
        <end position="31"/>
    </location>
</feature>
<feature type="transmembrane region" description="Helical" evidence="5">
    <location>
        <begin position="153"/>
        <end position="177"/>
    </location>
</feature>
<dbReference type="SUPFAM" id="SSF158442">
    <property type="entry name" value="DsbB-like"/>
    <property type="match status" value="1"/>
</dbReference>
<dbReference type="Gene3D" id="1.20.1550.10">
    <property type="entry name" value="DsbB-like"/>
    <property type="match status" value="1"/>
</dbReference>
<dbReference type="AlphaFoldDB" id="A0A081KFK4"/>
<dbReference type="GO" id="GO:0015035">
    <property type="term" value="F:protein-disulfide reductase activity"/>
    <property type="evidence" value="ECO:0007669"/>
    <property type="project" value="InterPro"/>
</dbReference>
<evidence type="ECO:0000256" key="5">
    <source>
        <dbReference type="SAM" id="Phobius"/>
    </source>
</evidence>
<dbReference type="InterPro" id="IPR003752">
    <property type="entry name" value="DiS_bond_form_DsbB/BdbC"/>
</dbReference>
<sequence length="192" mass="21560">MNLQTHDRSLSLRYLNACGLLALEAVLIYALYDQLFKHDLPCPLCLLQRVGFAACMIALLLNVTYGPKPWHYGLLLLSGAFGAAVALRQISLHVIPGTPPYGEDFFGMHFYTWAFVSFVSIILLTSLLLLIPNQYSESETFIAFTCQPLWVRLIVVTALLVILVNMGSAFIECGFWVCDDNPERYKLLLPAR</sequence>
<dbReference type="Proteomes" id="UP000027997">
    <property type="component" value="Unassembled WGS sequence"/>
</dbReference>
<dbReference type="GO" id="GO:0016020">
    <property type="term" value="C:membrane"/>
    <property type="evidence" value="ECO:0007669"/>
    <property type="project" value="UniProtKB-SubCell"/>
</dbReference>
<comment type="subcellular location">
    <subcellularLocation>
        <location evidence="1">Membrane</location>
        <topology evidence="1">Multi-pass membrane protein</topology>
    </subcellularLocation>
</comment>
<evidence type="ECO:0000313" key="7">
    <source>
        <dbReference type="Proteomes" id="UP000027997"/>
    </source>
</evidence>
<keyword evidence="2 5" id="KW-0812">Transmembrane</keyword>
<evidence type="ECO:0000256" key="4">
    <source>
        <dbReference type="ARBA" id="ARBA00023136"/>
    </source>
</evidence>
<name>A0A081KFK4_9GAMM</name>
<dbReference type="EMBL" id="JOJP01000001">
    <property type="protein sequence ID" value="KEI72930.1"/>
    <property type="molecule type" value="Genomic_DNA"/>
</dbReference>
<evidence type="ECO:0000313" key="6">
    <source>
        <dbReference type="EMBL" id="KEI72930.1"/>
    </source>
</evidence>
<dbReference type="InterPro" id="IPR023380">
    <property type="entry name" value="DsbB-like_sf"/>
</dbReference>
<evidence type="ECO:0000256" key="1">
    <source>
        <dbReference type="ARBA" id="ARBA00004141"/>
    </source>
</evidence>
<gene>
    <name evidence="6" type="ORF">GV64_21355</name>
</gene>
<keyword evidence="7" id="KW-1185">Reference proteome</keyword>
<dbReference type="GO" id="GO:0006457">
    <property type="term" value="P:protein folding"/>
    <property type="evidence" value="ECO:0007669"/>
    <property type="project" value="InterPro"/>
</dbReference>
<feature type="transmembrane region" description="Helical" evidence="5">
    <location>
        <begin position="110"/>
        <end position="132"/>
    </location>
</feature>
<reference evidence="6 7" key="1">
    <citation type="submission" date="2014-06" db="EMBL/GenBank/DDBJ databases">
        <title>Whole Genome Sequences of Three Symbiotic Endozoicomonas Bacteria.</title>
        <authorList>
            <person name="Neave M.J."/>
            <person name="Apprill A."/>
            <person name="Voolstra C.R."/>
        </authorList>
    </citation>
    <scope>NUCLEOTIDE SEQUENCE [LARGE SCALE GENOMIC DNA]</scope>
    <source>
        <strain evidence="6 7">DSM 22380</strain>
    </source>
</reference>
<evidence type="ECO:0000256" key="3">
    <source>
        <dbReference type="ARBA" id="ARBA00022989"/>
    </source>
</evidence>
<feature type="transmembrane region" description="Helical" evidence="5">
    <location>
        <begin position="46"/>
        <end position="65"/>
    </location>
</feature>
<dbReference type="RefSeq" id="WP_020581627.1">
    <property type="nucleotide sequence ID" value="NZ_JOJP01000001.1"/>
</dbReference>
<dbReference type="eggNOG" id="COG1495">
    <property type="taxonomic scope" value="Bacteria"/>
</dbReference>
<evidence type="ECO:0000256" key="2">
    <source>
        <dbReference type="ARBA" id="ARBA00022692"/>
    </source>
</evidence>
<feature type="transmembrane region" description="Helical" evidence="5">
    <location>
        <begin position="72"/>
        <end position="90"/>
    </location>
</feature>
<proteinExistence type="predicted"/>
<protein>
    <submittedName>
        <fullName evidence="6">Disulfide bond formation protein B</fullName>
    </submittedName>
</protein>
<keyword evidence="3 5" id="KW-1133">Transmembrane helix</keyword>